<keyword evidence="2" id="KW-1185">Reference proteome</keyword>
<name>A0A835ULA5_VANPL</name>
<evidence type="ECO:0000313" key="2">
    <source>
        <dbReference type="Proteomes" id="UP000636800"/>
    </source>
</evidence>
<dbReference type="Proteomes" id="UP000636800">
    <property type="component" value="Chromosome 10"/>
</dbReference>
<reference evidence="1 2" key="1">
    <citation type="journal article" date="2020" name="Nat. Food">
        <title>A phased Vanilla planifolia genome enables genetic improvement of flavour and production.</title>
        <authorList>
            <person name="Hasing T."/>
            <person name="Tang H."/>
            <person name="Brym M."/>
            <person name="Khazi F."/>
            <person name="Huang T."/>
            <person name="Chambers A.H."/>
        </authorList>
    </citation>
    <scope>NUCLEOTIDE SEQUENCE [LARGE SCALE GENOMIC DNA]</scope>
    <source>
        <tissue evidence="1">Leaf</tissue>
    </source>
</reference>
<organism evidence="1 2">
    <name type="scientific">Vanilla planifolia</name>
    <name type="common">Vanilla</name>
    <dbReference type="NCBI Taxonomy" id="51239"/>
    <lineage>
        <taxon>Eukaryota</taxon>
        <taxon>Viridiplantae</taxon>
        <taxon>Streptophyta</taxon>
        <taxon>Embryophyta</taxon>
        <taxon>Tracheophyta</taxon>
        <taxon>Spermatophyta</taxon>
        <taxon>Magnoliopsida</taxon>
        <taxon>Liliopsida</taxon>
        <taxon>Asparagales</taxon>
        <taxon>Orchidaceae</taxon>
        <taxon>Vanilloideae</taxon>
        <taxon>Vanilleae</taxon>
        <taxon>Vanilla</taxon>
    </lineage>
</organism>
<comment type="caution">
    <text evidence="1">The sequence shown here is derived from an EMBL/GenBank/DDBJ whole genome shotgun (WGS) entry which is preliminary data.</text>
</comment>
<dbReference type="OrthoDB" id="1394818at2759"/>
<gene>
    <name evidence="1" type="ORF">HPP92_019610</name>
</gene>
<proteinExistence type="predicted"/>
<accession>A0A835ULA5</accession>
<dbReference type="AlphaFoldDB" id="A0A835ULA5"/>
<sequence length="326" mass="36808">MVAQMGPIAARVAYAKGDNWHEEVGWHVGYGKHGVDPYEDSDDVGDPELSEKEGEASLSSLWIAVLELFQLLHTMLAVNNECLQDFSKTKEMQKTKDKEESQSSHFIILGPRSEQWWNSNAFPLILHCLHSFNLGFEELTPSPKVTNFIAPLMEATMCPRAFVWLRVDSSEPIGGLNQASLMMFRDSSKESEMSLKLNCWELITLRIECNESPGGGVVGYLTNDGFLGEKRGLEGEKVREPEYKNPTKLASRERANEISKATHELNCFMMGKGCQMSITKMKNIGMVAPNNALKLVSRIVFFGPPLDDYKKLAEPWEQDERVRPRF</sequence>
<evidence type="ECO:0000313" key="1">
    <source>
        <dbReference type="EMBL" id="KAG0463541.1"/>
    </source>
</evidence>
<protein>
    <submittedName>
        <fullName evidence="1">Uncharacterized protein</fullName>
    </submittedName>
</protein>
<dbReference type="EMBL" id="JADCNL010000010">
    <property type="protein sequence ID" value="KAG0463541.1"/>
    <property type="molecule type" value="Genomic_DNA"/>
</dbReference>